<dbReference type="RefSeq" id="XP_002646820.2">
    <property type="nucleotide sequence ID" value="XM_002646774.2"/>
</dbReference>
<evidence type="ECO:0000313" key="2">
    <source>
        <dbReference type="EMBL" id="CAP36735.2"/>
    </source>
</evidence>
<sequence length="423" mass="47859">MASHERCSHVFFCILNPLIKNGMLANADHRKLIEQYLLNGTKCGLFDPRKLVLLFSQTDIEPTVSSLSNTANMQIVELPQKERLQLVRKHRARSLSIAGKFIKHENKEICPMISVISKTASSLVENHFGSVKSKTCFVRKINSVDQMTDCSGDKVQKCYKVLVSFSEESSSKLSVVDVENVGYEELFDELRNICDSSPKIRFECGVGDFESADLGKIERIIETVVKSKLIAKGSTISRIFYNHEGDLRQRDLEVWFAQCQNFTIKHHHQTQQMMITQLDKEGNVLRQKEDNSWHQLRVEKSPVKATIILSAVSMDGVDIEYVLDMSSFRLIKLETNNKVNVDDIIQFAVPFMMTWVNSEDLEIKLDVVRRPSVDFNAEREDKSRSAHEAMSSTNTSPLSPKDAHTLPLNAGVTDADAPQNTFG</sequence>
<reference evidence="2 3" key="1">
    <citation type="journal article" date="2003" name="PLoS Biol.">
        <title>The genome sequence of Caenorhabditis briggsae: a platform for comparative genomics.</title>
        <authorList>
            <person name="Stein L.D."/>
            <person name="Bao Z."/>
            <person name="Blasiar D."/>
            <person name="Blumenthal T."/>
            <person name="Brent M.R."/>
            <person name="Chen N."/>
            <person name="Chinwalla A."/>
            <person name="Clarke L."/>
            <person name="Clee C."/>
            <person name="Coghlan A."/>
            <person name="Coulson A."/>
            <person name="D'Eustachio P."/>
            <person name="Fitch D.H."/>
            <person name="Fulton L.A."/>
            <person name="Fulton R.E."/>
            <person name="Griffiths-Jones S."/>
            <person name="Harris T.W."/>
            <person name="Hillier L.W."/>
            <person name="Kamath R."/>
            <person name="Kuwabara P.E."/>
            <person name="Mardis E.R."/>
            <person name="Marra M.A."/>
            <person name="Miner T.L."/>
            <person name="Minx P."/>
            <person name="Mullikin J.C."/>
            <person name="Plumb R.W."/>
            <person name="Rogers J."/>
            <person name="Schein J.E."/>
            <person name="Sohrmann M."/>
            <person name="Spieth J."/>
            <person name="Stajich J.E."/>
            <person name="Wei C."/>
            <person name="Willey D."/>
            <person name="Wilson R.K."/>
            <person name="Durbin R."/>
            <person name="Waterston R.H."/>
        </authorList>
    </citation>
    <scope>NUCLEOTIDE SEQUENCE [LARGE SCALE GENOMIC DNA]</scope>
    <source>
        <strain evidence="2 3">AF16</strain>
    </source>
</reference>
<dbReference type="HOGENOM" id="CLU_649304_0_0_1"/>
<dbReference type="Proteomes" id="UP000008549">
    <property type="component" value="Unassembled WGS sequence"/>
</dbReference>
<accession>A8XVR6</accession>
<keyword evidence="3" id="KW-1185">Reference proteome</keyword>
<feature type="compositionally biased region" description="Basic and acidic residues" evidence="1">
    <location>
        <begin position="375"/>
        <end position="387"/>
    </location>
</feature>
<dbReference type="EMBL" id="HE601321">
    <property type="protein sequence ID" value="CAP36735.2"/>
    <property type="molecule type" value="Genomic_DNA"/>
</dbReference>
<dbReference type="AlphaFoldDB" id="A8XVR6"/>
<evidence type="ECO:0000313" key="4">
    <source>
        <dbReference type="WormBase" id="CBG19498"/>
    </source>
</evidence>
<proteinExistence type="predicted"/>
<organism evidence="2 3">
    <name type="scientific">Caenorhabditis briggsae</name>
    <dbReference type="NCBI Taxonomy" id="6238"/>
    <lineage>
        <taxon>Eukaryota</taxon>
        <taxon>Metazoa</taxon>
        <taxon>Ecdysozoa</taxon>
        <taxon>Nematoda</taxon>
        <taxon>Chromadorea</taxon>
        <taxon>Rhabditida</taxon>
        <taxon>Rhabditina</taxon>
        <taxon>Rhabditomorpha</taxon>
        <taxon>Rhabditoidea</taxon>
        <taxon>Rhabditidae</taxon>
        <taxon>Peloderinae</taxon>
        <taxon>Caenorhabditis</taxon>
    </lineage>
</organism>
<dbReference type="InParanoid" id="A8XVR6"/>
<dbReference type="GeneID" id="8588819"/>
<name>A8XVR6_CAEBR</name>
<dbReference type="eggNOG" id="ENOG502TK3N">
    <property type="taxonomic scope" value="Eukaryota"/>
</dbReference>
<dbReference type="KEGG" id="cbr:CBG_19498"/>
<dbReference type="CTD" id="8588819"/>
<protein>
    <submittedName>
        <fullName evidence="2">Protein CBG19498</fullName>
    </submittedName>
</protein>
<gene>
    <name evidence="2 4" type="ORF">CBG19498</name>
    <name evidence="2" type="ORF">CBG_19498</name>
</gene>
<reference evidence="2 3" key="2">
    <citation type="journal article" date="2011" name="PLoS Genet.">
        <title>Caenorhabditis briggsae recombinant inbred line genotypes reveal inter-strain incompatibility and the evolution of recombination.</title>
        <authorList>
            <person name="Ross J.A."/>
            <person name="Koboldt D.C."/>
            <person name="Staisch J.E."/>
            <person name="Chamberlin H.M."/>
            <person name="Gupta B.P."/>
            <person name="Miller R.D."/>
            <person name="Baird S.E."/>
            <person name="Haag E.S."/>
        </authorList>
    </citation>
    <scope>NUCLEOTIDE SEQUENCE [LARGE SCALE GENOMIC DNA]</scope>
    <source>
        <strain evidence="2 3">AF16</strain>
    </source>
</reference>
<evidence type="ECO:0000256" key="1">
    <source>
        <dbReference type="SAM" id="MobiDB-lite"/>
    </source>
</evidence>
<dbReference type="WormBase" id="CBG19498">
    <property type="protein sequence ID" value="CBP35762"/>
    <property type="gene ID" value="WBGene00038706"/>
</dbReference>
<evidence type="ECO:0000313" key="3">
    <source>
        <dbReference type="Proteomes" id="UP000008549"/>
    </source>
</evidence>
<feature type="region of interest" description="Disordered" evidence="1">
    <location>
        <begin position="375"/>
        <end position="423"/>
    </location>
</feature>
<dbReference type="OMA" id="HENKEIC"/>